<dbReference type="AlphaFoldDB" id="A0A328ADT9"/>
<proteinExistence type="predicted"/>
<reference evidence="3" key="1">
    <citation type="submission" date="2018-05" db="EMBL/GenBank/DDBJ databases">
        <authorList>
            <person name="Li X."/>
        </authorList>
    </citation>
    <scope>NUCLEOTIDE SEQUENCE [LARGE SCALE GENOMIC DNA]</scope>
    <source>
        <strain evidence="3">YIM 73061</strain>
    </source>
</reference>
<gene>
    <name evidence="2" type="ORF">DJ018_17215</name>
</gene>
<comment type="caution">
    <text evidence="2">The sequence shown here is derived from an EMBL/GenBank/DDBJ whole genome shotgun (WGS) entry which is preliminary data.</text>
</comment>
<sequence length="95" mass="10348">MNRVLLKTSTYCVMHLVVAVAVAFALTRNWHAALAIGLVEPFVQTFAFALHEKFWAKRGVPQTEKTSGGCSHIRLWPKSQPKAAEAEAAAVQATA</sequence>
<dbReference type="RefSeq" id="WP_111516218.1">
    <property type="nucleotide sequence ID" value="NZ_QFYR01000005.1"/>
</dbReference>
<dbReference type="Pfam" id="PF09834">
    <property type="entry name" value="DUF2061"/>
    <property type="match status" value="1"/>
</dbReference>
<accession>A0A328ADT9</accession>
<dbReference type="Proteomes" id="UP000249725">
    <property type="component" value="Unassembled WGS sequence"/>
</dbReference>
<evidence type="ECO:0000313" key="3">
    <source>
        <dbReference type="Proteomes" id="UP000249725"/>
    </source>
</evidence>
<dbReference type="OrthoDB" id="9133582at2"/>
<organism evidence="2 3">
    <name type="scientific">Phenylobacterium deserti</name>
    <dbReference type="NCBI Taxonomy" id="1914756"/>
    <lineage>
        <taxon>Bacteria</taxon>
        <taxon>Pseudomonadati</taxon>
        <taxon>Pseudomonadota</taxon>
        <taxon>Alphaproteobacteria</taxon>
        <taxon>Caulobacterales</taxon>
        <taxon>Caulobacteraceae</taxon>
        <taxon>Phenylobacterium</taxon>
    </lineage>
</organism>
<evidence type="ECO:0000313" key="2">
    <source>
        <dbReference type="EMBL" id="RAK50908.1"/>
    </source>
</evidence>
<keyword evidence="3" id="KW-1185">Reference proteome</keyword>
<dbReference type="EMBL" id="QFYR01000005">
    <property type="protein sequence ID" value="RAK50908.1"/>
    <property type="molecule type" value="Genomic_DNA"/>
</dbReference>
<name>A0A328ADT9_9CAUL</name>
<dbReference type="InterPro" id="IPR018638">
    <property type="entry name" value="DUF2061_membrane"/>
</dbReference>
<protein>
    <submittedName>
        <fullName evidence="2">DUF2061 domain-containing protein</fullName>
    </submittedName>
</protein>
<feature type="domain" description="DUF2061" evidence="1">
    <location>
        <begin position="5"/>
        <end position="56"/>
    </location>
</feature>
<evidence type="ECO:0000259" key="1">
    <source>
        <dbReference type="Pfam" id="PF09834"/>
    </source>
</evidence>